<reference evidence="2 3" key="1">
    <citation type="submission" date="2018-07" db="EMBL/GenBank/DDBJ databases">
        <title>Genomic and Epidemiologic Investigation of an Indolent Hospital Outbreak.</title>
        <authorList>
            <person name="Johnson R.C."/>
            <person name="Deming C."/>
            <person name="Conlan S."/>
            <person name="Zellmer C.J."/>
            <person name="Michelin A.V."/>
            <person name="Lee-Lin S."/>
            <person name="Thomas P.J."/>
            <person name="Park M."/>
            <person name="Weingarten R.A."/>
            <person name="Less J."/>
            <person name="Dekker J.P."/>
            <person name="Frank K.M."/>
            <person name="Musser K.A."/>
            <person name="Mcquiston J.R."/>
            <person name="Henderson D.K."/>
            <person name="Lau A.F."/>
            <person name="Palmore T.N."/>
            <person name="Segre J.A."/>
        </authorList>
    </citation>
    <scope>NUCLEOTIDE SEQUENCE [LARGE SCALE GENOMIC DNA]</scope>
    <source>
        <strain evidence="2 3">SK-CDC1_0717</strain>
    </source>
</reference>
<protein>
    <submittedName>
        <fullName evidence="2">DUF1427 family protein</fullName>
    </submittedName>
</protein>
<dbReference type="EMBL" id="QQYZ01000006">
    <property type="protein sequence ID" value="RSY86914.1"/>
    <property type="molecule type" value="Genomic_DNA"/>
</dbReference>
<accession>A0A430G4N9</accession>
<dbReference type="NCBIfam" id="TIGR03510">
    <property type="entry name" value="XapX"/>
    <property type="match status" value="1"/>
</dbReference>
<keyword evidence="1" id="KW-0812">Transmembrane</keyword>
<evidence type="ECO:0000313" key="3">
    <source>
        <dbReference type="Proteomes" id="UP000287746"/>
    </source>
</evidence>
<keyword evidence="1" id="KW-1133">Transmembrane helix</keyword>
<keyword evidence="1" id="KW-0472">Membrane</keyword>
<dbReference type="InterPro" id="IPR020017">
    <property type="entry name" value="XapX_domain"/>
</dbReference>
<dbReference type="AlphaFoldDB" id="A0A430G4N9"/>
<name>A0A430G4N9_9SPHN</name>
<proteinExistence type="predicted"/>
<dbReference type="InterPro" id="IPR009872">
    <property type="entry name" value="DUF1427"/>
</dbReference>
<feature type="transmembrane region" description="Helical" evidence="1">
    <location>
        <begin position="30"/>
        <end position="49"/>
    </location>
</feature>
<dbReference type="Proteomes" id="UP000287746">
    <property type="component" value="Unassembled WGS sequence"/>
</dbReference>
<sequence>MADFKSYAIALAVGLLVGGIYGGLNVRSPAPPVIALVGLLGILMGEQIVPVAKRLMRGDEVAAYVRTECAEHVMGQLPTARPDQPDKQG</sequence>
<organism evidence="2 3">
    <name type="scientific">Sphingomonas koreensis</name>
    <dbReference type="NCBI Taxonomy" id="93064"/>
    <lineage>
        <taxon>Bacteria</taxon>
        <taxon>Pseudomonadati</taxon>
        <taxon>Pseudomonadota</taxon>
        <taxon>Alphaproteobacteria</taxon>
        <taxon>Sphingomonadales</taxon>
        <taxon>Sphingomonadaceae</taxon>
        <taxon>Sphingomonas</taxon>
    </lineage>
</organism>
<dbReference type="RefSeq" id="WP_126004195.1">
    <property type="nucleotide sequence ID" value="NZ_QQYZ01000006.1"/>
</dbReference>
<evidence type="ECO:0000313" key="2">
    <source>
        <dbReference type="EMBL" id="RSY86914.1"/>
    </source>
</evidence>
<feature type="transmembrane region" description="Helical" evidence="1">
    <location>
        <begin position="7"/>
        <end position="24"/>
    </location>
</feature>
<comment type="caution">
    <text evidence="2">The sequence shown here is derived from an EMBL/GenBank/DDBJ whole genome shotgun (WGS) entry which is preliminary data.</text>
</comment>
<dbReference type="Pfam" id="PF07235">
    <property type="entry name" value="DUF1427"/>
    <property type="match status" value="1"/>
</dbReference>
<gene>
    <name evidence="2" type="ORF">DAH66_08540</name>
</gene>
<evidence type="ECO:0000256" key="1">
    <source>
        <dbReference type="SAM" id="Phobius"/>
    </source>
</evidence>